<evidence type="ECO:0000313" key="3">
    <source>
        <dbReference type="Proteomes" id="UP000002696"/>
    </source>
</evidence>
<keyword evidence="3" id="KW-1185">Reference proteome</keyword>
<dbReference type="SUPFAM" id="SSF54909">
    <property type="entry name" value="Dimeric alpha+beta barrel"/>
    <property type="match status" value="1"/>
</dbReference>
<dbReference type="Pfam" id="PF03992">
    <property type="entry name" value="ABM"/>
    <property type="match status" value="1"/>
</dbReference>
<dbReference type="EMBL" id="CP002102">
    <property type="protein sequence ID" value="ADL00873.1"/>
    <property type="molecule type" value="Genomic_DNA"/>
</dbReference>
<accession>D9QGQ7</accession>
<dbReference type="Gene3D" id="3.30.70.100">
    <property type="match status" value="1"/>
</dbReference>
<dbReference type="InParanoid" id="D9QGQ7"/>
<organism evidence="2 3">
    <name type="scientific">Brevundimonas subvibrioides (strain ATCC 15264 / DSM 4735 / LMG 14903 / NBRC 16000 / CB 81)</name>
    <name type="common">Caulobacter subvibrioides</name>
    <dbReference type="NCBI Taxonomy" id="633149"/>
    <lineage>
        <taxon>Bacteria</taxon>
        <taxon>Pseudomonadati</taxon>
        <taxon>Pseudomonadota</taxon>
        <taxon>Alphaproteobacteria</taxon>
        <taxon>Caulobacterales</taxon>
        <taxon>Caulobacteraceae</taxon>
        <taxon>Brevundimonas</taxon>
    </lineage>
</organism>
<keyword evidence="2" id="KW-0503">Monooxygenase</keyword>
<dbReference type="Proteomes" id="UP000002696">
    <property type="component" value="Chromosome"/>
</dbReference>
<name>D9QGQ7_BRESC</name>
<evidence type="ECO:0000313" key="2">
    <source>
        <dbReference type="EMBL" id="ADL00873.1"/>
    </source>
</evidence>
<dbReference type="eggNOG" id="COG1359">
    <property type="taxonomic scope" value="Bacteria"/>
</dbReference>
<protein>
    <submittedName>
        <fullName evidence="2">Antibiotic biosynthesis monooxygenase</fullName>
    </submittedName>
</protein>
<sequence>MIHEIAEIDIIPGHEAEFEAAVAEAASRFRSARGCRSLALNRSVEHPRKYRLVVGWDTIEDHMVHFRESEAFQVWRGLVGPHFASPPQVEHVETVLEAFSQ</sequence>
<feature type="domain" description="ABM" evidence="1">
    <location>
        <begin position="2"/>
        <end position="92"/>
    </location>
</feature>
<proteinExistence type="predicted"/>
<gene>
    <name evidence="2" type="ordered locus">Bresu_1562</name>
</gene>
<dbReference type="OrthoDB" id="9798157at2"/>
<dbReference type="InterPro" id="IPR007138">
    <property type="entry name" value="ABM_dom"/>
</dbReference>
<keyword evidence="2" id="KW-0560">Oxidoreductase</keyword>
<reference evidence="3" key="1">
    <citation type="journal article" date="2011" name="J. Bacteriol.">
        <title>Genome sequences of eight morphologically diverse alphaproteobacteria.</title>
        <authorList>
            <consortium name="US DOE Joint Genome Institute"/>
            <person name="Brown P.J."/>
            <person name="Kysela D.T."/>
            <person name="Buechlein A."/>
            <person name="Hemmerich C."/>
            <person name="Brun Y.V."/>
        </authorList>
    </citation>
    <scope>NUCLEOTIDE SEQUENCE [LARGE SCALE GENOMIC DNA]</scope>
    <source>
        <strain evidence="3">ATCC 15264 / DSM 4735 / LMG 14903 / NBRC 16000 / CB 81</strain>
    </source>
</reference>
<dbReference type="InterPro" id="IPR011008">
    <property type="entry name" value="Dimeric_a/b-barrel"/>
</dbReference>
<dbReference type="PROSITE" id="PS51725">
    <property type="entry name" value="ABM"/>
    <property type="match status" value="1"/>
</dbReference>
<dbReference type="RefSeq" id="WP_013268975.1">
    <property type="nucleotide sequence ID" value="NC_014375.1"/>
</dbReference>
<dbReference type="STRING" id="633149.Bresu_1562"/>
<dbReference type="HOGENOM" id="CLU_156590_2_0_5"/>
<dbReference type="GO" id="GO:0004497">
    <property type="term" value="F:monooxygenase activity"/>
    <property type="evidence" value="ECO:0007669"/>
    <property type="project" value="UniProtKB-KW"/>
</dbReference>
<dbReference type="AlphaFoldDB" id="D9QGQ7"/>
<dbReference type="KEGG" id="bsb:Bresu_1562"/>
<dbReference type="BioCyc" id="BSUB633149:G1GM8-1550-MONOMER"/>
<evidence type="ECO:0000259" key="1">
    <source>
        <dbReference type="PROSITE" id="PS51725"/>
    </source>
</evidence>